<dbReference type="AlphaFoldDB" id="A0A426YIC8"/>
<dbReference type="Proteomes" id="UP000287651">
    <property type="component" value="Unassembled WGS sequence"/>
</dbReference>
<reference evidence="1 2" key="1">
    <citation type="journal article" date="2014" name="Agronomy (Basel)">
        <title>A Draft Genome Sequence for Ensete ventricosum, the Drought-Tolerant Tree Against Hunger.</title>
        <authorList>
            <person name="Harrison J."/>
            <person name="Moore K.A."/>
            <person name="Paszkiewicz K."/>
            <person name="Jones T."/>
            <person name="Grant M."/>
            <person name="Ambacheew D."/>
            <person name="Muzemil S."/>
            <person name="Studholme D.J."/>
        </authorList>
    </citation>
    <scope>NUCLEOTIDE SEQUENCE [LARGE SCALE GENOMIC DNA]</scope>
</reference>
<protein>
    <submittedName>
        <fullName evidence="1">Uncharacterized protein</fullName>
    </submittedName>
</protein>
<evidence type="ECO:0000313" key="1">
    <source>
        <dbReference type="EMBL" id="RRT51519.1"/>
    </source>
</evidence>
<comment type="caution">
    <text evidence="1">The sequence shown here is derived from an EMBL/GenBank/DDBJ whole genome shotgun (WGS) entry which is preliminary data.</text>
</comment>
<accession>A0A426YIC8</accession>
<evidence type="ECO:0000313" key="2">
    <source>
        <dbReference type="Proteomes" id="UP000287651"/>
    </source>
</evidence>
<sequence>MSAPATSLRHERRDPSFEASPLEVVEVGPLTSKAYYVARFACSHVFGQPGYGSVRAHPRVHLQRGRDTTDGTRRLSTFEVDVGPKTSNAYYVAGSLARSAQPPET</sequence>
<gene>
    <name evidence="1" type="ORF">B296_00021940</name>
</gene>
<proteinExistence type="predicted"/>
<name>A0A426YIC8_ENSVE</name>
<organism evidence="1 2">
    <name type="scientific">Ensete ventricosum</name>
    <name type="common">Abyssinian banana</name>
    <name type="synonym">Musa ensete</name>
    <dbReference type="NCBI Taxonomy" id="4639"/>
    <lineage>
        <taxon>Eukaryota</taxon>
        <taxon>Viridiplantae</taxon>
        <taxon>Streptophyta</taxon>
        <taxon>Embryophyta</taxon>
        <taxon>Tracheophyta</taxon>
        <taxon>Spermatophyta</taxon>
        <taxon>Magnoliopsida</taxon>
        <taxon>Liliopsida</taxon>
        <taxon>Zingiberales</taxon>
        <taxon>Musaceae</taxon>
        <taxon>Ensete</taxon>
    </lineage>
</organism>
<dbReference type="EMBL" id="AMZH03012180">
    <property type="protein sequence ID" value="RRT51519.1"/>
    <property type="molecule type" value="Genomic_DNA"/>
</dbReference>